<evidence type="ECO:0000256" key="2">
    <source>
        <dbReference type="ARBA" id="ARBA00022112"/>
    </source>
</evidence>
<dbReference type="PANTHER" id="PTHR13799">
    <property type="entry name" value="NGG1 INTERACTING FACTOR 3"/>
    <property type="match status" value="1"/>
</dbReference>
<evidence type="ECO:0000256" key="4">
    <source>
        <dbReference type="PIRSR" id="PIRSR602678-1"/>
    </source>
</evidence>
<dbReference type="AlphaFoldDB" id="A0A919YSV4"/>
<comment type="caution">
    <text evidence="5">The sequence shown here is derived from an EMBL/GenBank/DDBJ whole genome shotgun (WGS) entry which is preliminary data.</text>
</comment>
<dbReference type="Gene3D" id="3.40.1390.30">
    <property type="entry name" value="NIF3 (NGG1p interacting factor 3)-like"/>
    <property type="match status" value="2"/>
</dbReference>
<sequence>MSYTIKQIIAALPSSSQPLEHTVDQLLYGDENREVRKVAVVFAANQEVLQQAAALDIELIITHEGLYYSHHQSHPAVDSSEIFWKREQFIKQHQLAIYRYHDHCHRHTPDLLTYGLIKQLNWDTSIIAEEAEATIVELPLVTLEMLIDHLKQRLNLPYLRYAGSKDMHCAKIAVLVGFRGNGATVLPLIAKHKLDAVIIGEGMEWEVPEFVRDAALLGSPCALITLGHAESEQPGMQHIAQLLQAACPELEVHHLTANPIYMIG</sequence>
<dbReference type="GO" id="GO:0005737">
    <property type="term" value="C:cytoplasm"/>
    <property type="evidence" value="ECO:0007669"/>
    <property type="project" value="TreeGrafter"/>
</dbReference>
<keyword evidence="6" id="KW-1185">Reference proteome</keyword>
<evidence type="ECO:0000256" key="1">
    <source>
        <dbReference type="ARBA" id="ARBA00006964"/>
    </source>
</evidence>
<dbReference type="PANTHER" id="PTHR13799:SF14">
    <property type="entry name" value="GTP CYCLOHYDROLASE 1 TYPE 2 HOMOLOG"/>
    <property type="match status" value="1"/>
</dbReference>
<dbReference type="SUPFAM" id="SSF102705">
    <property type="entry name" value="NIF3 (NGG1p interacting factor 3)-like"/>
    <property type="match status" value="1"/>
</dbReference>
<comment type="similarity">
    <text evidence="1">Belongs to the GTP cyclohydrolase I type 2/NIF3 family.</text>
</comment>
<gene>
    <name evidence="5" type="ORF">J40TS1_31960</name>
</gene>
<organism evidence="5 6">
    <name type="scientific">Paenibacillus montaniterrae</name>
    <dbReference type="NCBI Taxonomy" id="429341"/>
    <lineage>
        <taxon>Bacteria</taxon>
        <taxon>Bacillati</taxon>
        <taxon>Bacillota</taxon>
        <taxon>Bacilli</taxon>
        <taxon>Bacillales</taxon>
        <taxon>Paenibacillaceae</taxon>
        <taxon>Paenibacillus</taxon>
    </lineage>
</organism>
<feature type="binding site" evidence="4">
    <location>
        <position position="228"/>
    </location>
    <ligand>
        <name>a divalent metal cation</name>
        <dbReference type="ChEBI" id="CHEBI:60240"/>
        <label>1</label>
    </ligand>
</feature>
<dbReference type="InterPro" id="IPR036069">
    <property type="entry name" value="DUF34/NIF3_sf"/>
</dbReference>
<evidence type="ECO:0000313" key="5">
    <source>
        <dbReference type="EMBL" id="GIP17554.1"/>
    </source>
</evidence>
<protein>
    <recommendedName>
        <fullName evidence="2">GTP cyclohydrolase 1 type 2 homolog</fullName>
    </recommendedName>
</protein>
<evidence type="ECO:0000256" key="3">
    <source>
        <dbReference type="ARBA" id="ARBA00022723"/>
    </source>
</evidence>
<keyword evidence="3 4" id="KW-0479">Metal-binding</keyword>
<accession>A0A919YSV4</accession>
<dbReference type="GO" id="GO:0046872">
    <property type="term" value="F:metal ion binding"/>
    <property type="evidence" value="ECO:0007669"/>
    <property type="project" value="UniProtKB-KW"/>
</dbReference>
<dbReference type="EMBL" id="BOSE01000006">
    <property type="protein sequence ID" value="GIP17554.1"/>
    <property type="molecule type" value="Genomic_DNA"/>
</dbReference>
<dbReference type="Proteomes" id="UP000683139">
    <property type="component" value="Unassembled WGS sequence"/>
</dbReference>
<name>A0A919YSV4_9BACL</name>
<reference evidence="5" key="1">
    <citation type="submission" date="2021-03" db="EMBL/GenBank/DDBJ databases">
        <title>Antimicrobial resistance genes in bacteria isolated from Japanese honey, and their potential for conferring macrolide and lincosamide resistance in the American foulbrood pathogen Paenibacillus larvae.</title>
        <authorList>
            <person name="Okamoto M."/>
            <person name="Kumagai M."/>
            <person name="Kanamori H."/>
            <person name="Takamatsu D."/>
        </authorList>
    </citation>
    <scope>NUCLEOTIDE SEQUENCE</scope>
    <source>
        <strain evidence="5">J40TS1</strain>
    </source>
</reference>
<evidence type="ECO:0000313" key="6">
    <source>
        <dbReference type="Proteomes" id="UP000683139"/>
    </source>
</evidence>
<proteinExistence type="inferred from homology"/>
<dbReference type="InterPro" id="IPR002678">
    <property type="entry name" value="DUF34/NIF3"/>
</dbReference>
<feature type="binding site" evidence="4">
    <location>
        <position position="232"/>
    </location>
    <ligand>
        <name>a divalent metal cation</name>
        <dbReference type="ChEBI" id="CHEBI:60240"/>
        <label>1</label>
    </ligand>
</feature>
<feature type="binding site" evidence="4">
    <location>
        <position position="63"/>
    </location>
    <ligand>
        <name>a divalent metal cation</name>
        <dbReference type="ChEBI" id="CHEBI:60240"/>
        <label>1</label>
    </ligand>
</feature>
<dbReference type="Pfam" id="PF01784">
    <property type="entry name" value="DUF34_NIF3"/>
    <property type="match status" value="1"/>
</dbReference>